<gene>
    <name evidence="5" type="ORF">RS24_01935</name>
</gene>
<dbReference type="eggNOG" id="COG2911">
    <property type="taxonomic scope" value="Bacteria"/>
</dbReference>
<dbReference type="InterPro" id="IPR050909">
    <property type="entry name" value="Bact_Autotransporter_VF"/>
</dbReference>
<comment type="subcellular location">
    <subcellularLocation>
        <location evidence="1">Secreted</location>
    </subcellularLocation>
</comment>
<dbReference type="Gene3D" id="2.160.20.10">
    <property type="entry name" value="Single-stranded right-handed beta-helix, Pectin lyase-like"/>
    <property type="match status" value="1"/>
</dbReference>
<evidence type="ECO:0000256" key="3">
    <source>
        <dbReference type="ARBA" id="ARBA00022729"/>
    </source>
</evidence>
<dbReference type="EMBL" id="AWXE01000004">
    <property type="protein sequence ID" value="ERL46896.1"/>
    <property type="molecule type" value="Genomic_DNA"/>
</dbReference>
<evidence type="ECO:0000256" key="2">
    <source>
        <dbReference type="ARBA" id="ARBA00022525"/>
    </source>
</evidence>
<evidence type="ECO:0000313" key="5">
    <source>
        <dbReference type="EMBL" id="ERL46896.1"/>
    </source>
</evidence>
<dbReference type="STRING" id="1397666.RS24_01935"/>
<sequence>MTGLAKNLDISEAIWGLLSSRKYLLPSVFFVSAVLFPNGSFAGNFDGLPDGGKVDYGNVIIKKNNNQMEINQSSQKAIIEWENFDLDEDKSLNFKQLDKSSSILNRVIGDGTSYINGKITSNGQVIITNENGVVFGKDAIIDVGSLIATSANLSNQNFLDSEFVFEQKSRKSKIQNFGHILTDDHGHVVLISPEIVNEGYIVAKKGNVFLAGGKSVELKFDGNEKLNGIHVEPGDWQTLIENKKVIEVSEGQVILSASGYNELKGGLIRNSGQLSATSAVQVGGRIILVGEEIELASTSLIDTSGDLGGGDILIGGDWQGGKHKTKKISEEKVYSSNKVILNNGSIIKSDALKQGDGGNIVVWSDIDNQTSKTSVAGVITAKGGALDGNGGNIETSGYLLELNDYHISTKAYYGYDGNWLLDPGNINISNSGIDSLPGNSGPGGDTTISPTTISNALDLNNISIKTGSGNYNININDPISWTSSNNLTLEAGDEIIINANLSGNGGGDLTLISPNGILLSENNNIDITLNTGDLLLRSDHISFDGDYASDKPAQTTISVGGLLTFESYSNTFSSSMINGYEGDVANILTWSGNLSGNQWTNNGSGDFVGLKINNFSHMGGLTLNKSTSSTKLEINSPISLSGPVSIYGGSIDVNANITANSGNILLDADTGSTLNQSSTGILLDDVITIETVTSGNLTLIGRSGDTGSGFDGIDASSANTTTLRSAGNLTLQGYSYAASGSGRGVDLNNDVIAASGTVSMSGQHNTGATYAISLSGSTSITAGTGVTLESLNDNTGTIALLSSGGIDGGSGTVLMRAANYAFGGADRTITTTGVLTIEPDADENSFASSFDNQYLNPVSVTGLTLG</sequence>
<dbReference type="RefSeq" id="WP_021777872.1">
    <property type="nucleotide sequence ID" value="NZ_AWXE01000004.1"/>
</dbReference>
<accession>U2XVQ7</accession>
<dbReference type="NCBIfam" id="TIGR01901">
    <property type="entry name" value="adhes_NPXG"/>
    <property type="match status" value="1"/>
</dbReference>
<name>U2XVQ7_9PROT</name>
<reference evidence="5 6" key="1">
    <citation type="journal article" date="2014" name="FEMS Microbiol. Ecol.">
        <title>Genomic differentiation among two strains of the PS1 clade isolated from geographically separated marine habitats.</title>
        <authorList>
            <person name="Jimenez-Infante F."/>
            <person name="Ngugi D.K."/>
            <person name="Alam I."/>
            <person name="Rashid M."/>
            <person name="Baalawi W."/>
            <person name="Kamau A.A."/>
            <person name="Bajic V.B."/>
            <person name="Stingl U."/>
        </authorList>
    </citation>
    <scope>NUCLEOTIDE SEQUENCE [LARGE SCALE GENOMIC DNA]</scope>
    <source>
        <strain evidence="5 6">RS24</strain>
    </source>
</reference>
<dbReference type="SMART" id="SM00912">
    <property type="entry name" value="Haemagg_act"/>
    <property type="match status" value="1"/>
</dbReference>
<keyword evidence="6" id="KW-1185">Reference proteome</keyword>
<feature type="domain" description="Filamentous haemagglutinin FhaB/tRNA nuclease CdiA-like TPS" evidence="4">
    <location>
        <begin position="45"/>
        <end position="157"/>
    </location>
</feature>
<dbReference type="GO" id="GO:0005576">
    <property type="term" value="C:extracellular region"/>
    <property type="evidence" value="ECO:0007669"/>
    <property type="project" value="UniProtKB-SubCell"/>
</dbReference>
<evidence type="ECO:0000259" key="4">
    <source>
        <dbReference type="SMART" id="SM00912"/>
    </source>
</evidence>
<proteinExistence type="predicted"/>
<dbReference type="InterPro" id="IPR011050">
    <property type="entry name" value="Pectin_lyase_fold/virulence"/>
</dbReference>
<dbReference type="SUPFAM" id="SSF51126">
    <property type="entry name" value="Pectin lyase-like"/>
    <property type="match status" value="1"/>
</dbReference>
<dbReference type="PANTHER" id="PTHR12338">
    <property type="entry name" value="AUTOTRANSPORTER"/>
    <property type="match status" value="1"/>
</dbReference>
<dbReference type="Pfam" id="PF05860">
    <property type="entry name" value="TPS"/>
    <property type="match status" value="1"/>
</dbReference>
<feature type="non-terminal residue" evidence="5">
    <location>
        <position position="866"/>
    </location>
</feature>
<dbReference type="Proteomes" id="UP000016762">
    <property type="component" value="Unassembled WGS sequence"/>
</dbReference>
<keyword evidence="3" id="KW-0732">Signal</keyword>
<evidence type="ECO:0000313" key="6">
    <source>
        <dbReference type="Proteomes" id="UP000016762"/>
    </source>
</evidence>
<dbReference type="AlphaFoldDB" id="U2XVQ7"/>
<dbReference type="InterPro" id="IPR012334">
    <property type="entry name" value="Pectin_lyas_fold"/>
</dbReference>
<evidence type="ECO:0000256" key="1">
    <source>
        <dbReference type="ARBA" id="ARBA00004613"/>
    </source>
</evidence>
<comment type="caution">
    <text evidence="5">The sequence shown here is derived from an EMBL/GenBank/DDBJ whole genome shotgun (WGS) entry which is preliminary data.</text>
</comment>
<dbReference type="InterPro" id="IPR008638">
    <property type="entry name" value="FhaB/CdiA-like_TPS"/>
</dbReference>
<dbReference type="PANTHER" id="PTHR12338:SF8">
    <property type="entry name" value="HEME_HEMOPEXIN-BINDING PROTEIN"/>
    <property type="match status" value="1"/>
</dbReference>
<keyword evidence="2" id="KW-0964">Secreted</keyword>
<protein>
    <submittedName>
        <fullName evidence="5">Ethyl tert-butyl ether degradation EthD protein</fullName>
    </submittedName>
</protein>
<organism evidence="5 6">
    <name type="scientific">Candidatus Micropelagius thuwalensis</name>
    <dbReference type="NCBI Taxonomy" id="1397666"/>
    <lineage>
        <taxon>Bacteria</taxon>
        <taxon>Pseudomonadati</taxon>
        <taxon>Pseudomonadota</taxon>
        <taxon>Alphaproteobacteria</taxon>
        <taxon>PS1 clade</taxon>
        <taxon>Candidatus Micropelagius</taxon>
    </lineage>
</organism>